<sequence length="71" mass="8084">MRLFICVHATYVFTARSSTLHHPINGISSLQLVTFKIAIRNFARKPASILCVAAQVSHRHFQEFLLRVAFT</sequence>
<name>A0A1I8EIV9_WUCBA</name>
<dbReference type="AlphaFoldDB" id="A0A1I8EIV9"/>
<dbReference type="WBParaSite" id="maker-PairedContig_3860-snap-gene-2.20-mRNA-1">
    <property type="protein sequence ID" value="maker-PairedContig_3860-snap-gene-2.20-mRNA-1"/>
    <property type="gene ID" value="maker-PairedContig_3860-snap-gene-2.20"/>
</dbReference>
<dbReference type="WBParaSite" id="maker-PairedContig_2377-snap-gene-1.18-mRNA-1">
    <property type="protein sequence ID" value="maker-PairedContig_2377-snap-gene-1.18-mRNA-1"/>
    <property type="gene ID" value="maker-PairedContig_2377-snap-gene-1.18"/>
</dbReference>
<reference evidence="1 2" key="1">
    <citation type="submission" date="2016-11" db="UniProtKB">
        <authorList>
            <consortium name="WormBaseParasite"/>
        </authorList>
    </citation>
    <scope>IDENTIFICATION</scope>
    <source>
        <strain evidence="1 2">pt0022</strain>
    </source>
</reference>
<evidence type="ECO:0000313" key="2">
    <source>
        <dbReference type="WBParaSite" id="maker-PairedContig_3860-snap-gene-2.20-mRNA-1"/>
    </source>
</evidence>
<proteinExistence type="predicted"/>
<organism evidence="1">
    <name type="scientific">Wuchereria bancrofti</name>
    <dbReference type="NCBI Taxonomy" id="6293"/>
    <lineage>
        <taxon>Eukaryota</taxon>
        <taxon>Metazoa</taxon>
        <taxon>Ecdysozoa</taxon>
        <taxon>Nematoda</taxon>
        <taxon>Chromadorea</taxon>
        <taxon>Rhabditida</taxon>
        <taxon>Spirurina</taxon>
        <taxon>Spiruromorpha</taxon>
        <taxon>Filarioidea</taxon>
        <taxon>Onchocercidae</taxon>
        <taxon>Wuchereria</taxon>
    </lineage>
</organism>
<accession>A0A1I8EIV9</accession>
<evidence type="ECO:0000313" key="1">
    <source>
        <dbReference type="WBParaSite" id="maker-PairedContig_2377-snap-gene-1.18-mRNA-1"/>
    </source>
</evidence>
<protein>
    <submittedName>
        <fullName evidence="1 2">Uncharacterized protein</fullName>
    </submittedName>
</protein>